<dbReference type="EMBL" id="JASPKY010000827">
    <property type="protein sequence ID" value="KAK9681301.1"/>
    <property type="molecule type" value="Genomic_DNA"/>
</dbReference>
<proteinExistence type="predicted"/>
<dbReference type="Proteomes" id="UP001458880">
    <property type="component" value="Unassembled WGS sequence"/>
</dbReference>
<evidence type="ECO:0000313" key="1">
    <source>
        <dbReference type="EMBL" id="KAK9681301.1"/>
    </source>
</evidence>
<protein>
    <submittedName>
        <fullName evidence="1">Uncharacterized protein</fullName>
    </submittedName>
</protein>
<comment type="caution">
    <text evidence="1">The sequence shown here is derived from an EMBL/GenBank/DDBJ whole genome shotgun (WGS) entry which is preliminary data.</text>
</comment>
<accession>A0AAW1HWX3</accession>
<sequence>MINISRPNTLSDRVVDSISETEREGSLYSTEKLKSQPSYKENSQDVQELLRIITQEIKSLVLSELNNTSRINHRNYGGYGGYNRANPDNKVSALGKIYHRVNSLDRELRMDTQYVSVVINQVMLQGIVDKMPGASTTHGPI</sequence>
<reference evidence="1 2" key="1">
    <citation type="journal article" date="2024" name="BMC Genomics">
        <title>De novo assembly and annotation of Popillia japonica's genome with initial clues to its potential as an invasive pest.</title>
        <authorList>
            <person name="Cucini C."/>
            <person name="Boschi S."/>
            <person name="Funari R."/>
            <person name="Cardaioli E."/>
            <person name="Iannotti N."/>
            <person name="Marturano G."/>
            <person name="Paoli F."/>
            <person name="Bruttini M."/>
            <person name="Carapelli A."/>
            <person name="Frati F."/>
            <person name="Nardi F."/>
        </authorList>
    </citation>
    <scope>NUCLEOTIDE SEQUENCE [LARGE SCALE GENOMIC DNA]</scope>
    <source>
        <strain evidence="1">DMR45628</strain>
    </source>
</reference>
<organism evidence="1 2">
    <name type="scientific">Popillia japonica</name>
    <name type="common">Japanese beetle</name>
    <dbReference type="NCBI Taxonomy" id="7064"/>
    <lineage>
        <taxon>Eukaryota</taxon>
        <taxon>Metazoa</taxon>
        <taxon>Ecdysozoa</taxon>
        <taxon>Arthropoda</taxon>
        <taxon>Hexapoda</taxon>
        <taxon>Insecta</taxon>
        <taxon>Pterygota</taxon>
        <taxon>Neoptera</taxon>
        <taxon>Endopterygota</taxon>
        <taxon>Coleoptera</taxon>
        <taxon>Polyphaga</taxon>
        <taxon>Scarabaeiformia</taxon>
        <taxon>Scarabaeidae</taxon>
        <taxon>Rutelinae</taxon>
        <taxon>Popillia</taxon>
    </lineage>
</organism>
<gene>
    <name evidence="1" type="ORF">QE152_g38408</name>
</gene>
<keyword evidence="2" id="KW-1185">Reference proteome</keyword>
<dbReference type="AlphaFoldDB" id="A0AAW1HWX3"/>
<name>A0AAW1HWX3_POPJA</name>
<evidence type="ECO:0000313" key="2">
    <source>
        <dbReference type="Proteomes" id="UP001458880"/>
    </source>
</evidence>